<accession>A0A7Y0EYA3</accession>
<dbReference type="AlphaFoldDB" id="A0A7Y0EYA3"/>
<evidence type="ECO:0000313" key="2">
    <source>
        <dbReference type="EMBL" id="NMM98592.1"/>
    </source>
</evidence>
<evidence type="ECO:0000256" key="1">
    <source>
        <dbReference type="SAM" id="MobiDB-lite"/>
    </source>
</evidence>
<dbReference type="EMBL" id="JAAIIG010000006">
    <property type="protein sequence ID" value="NMM98592.1"/>
    <property type="molecule type" value="Genomic_DNA"/>
</dbReference>
<sequence length="238" mass="25982">MVRRPFSHWGQSGAASSRYRQDHAYTSNGLGPTAAAPHLPIGDLVGMTGSALIITRNVNPSPKYNSKASSSHHELQSGRQTSNFSSAPRDSWFTPAEVVMQVLNSGAASSDEQESAGLGGGHGATVEQLWGELSYEGQVHRWRRSLSALQGAALEQKHPYSASMPTLFRHSAGEATWESAPCNADRYFGQRESAPCNADRPSHNGNPPRKRERKTRGRRKSARMNALNGITPRRARHQ</sequence>
<organism evidence="2 3">
    <name type="scientific">Bifidobacterium olomucense</name>
    <dbReference type="NCBI Taxonomy" id="2675324"/>
    <lineage>
        <taxon>Bacteria</taxon>
        <taxon>Bacillati</taxon>
        <taxon>Actinomycetota</taxon>
        <taxon>Actinomycetes</taxon>
        <taxon>Bifidobacteriales</taxon>
        <taxon>Bifidobacteriaceae</taxon>
        <taxon>Bifidobacterium</taxon>
    </lineage>
</organism>
<feature type="region of interest" description="Disordered" evidence="1">
    <location>
        <begin position="63"/>
        <end position="88"/>
    </location>
</feature>
<keyword evidence="3" id="KW-1185">Reference proteome</keyword>
<name>A0A7Y0EYA3_9BIFI</name>
<proteinExistence type="predicted"/>
<protein>
    <submittedName>
        <fullName evidence="2">Uncharacterized protein</fullName>
    </submittedName>
</protein>
<dbReference type="Proteomes" id="UP000543419">
    <property type="component" value="Unassembled WGS sequence"/>
</dbReference>
<feature type="region of interest" description="Disordered" evidence="1">
    <location>
        <begin position="192"/>
        <end position="238"/>
    </location>
</feature>
<evidence type="ECO:0000313" key="3">
    <source>
        <dbReference type="Proteomes" id="UP000543419"/>
    </source>
</evidence>
<reference evidence="2 3" key="1">
    <citation type="submission" date="2020-02" db="EMBL/GenBank/DDBJ databases">
        <title>Characterization of phylogenetic diversity of novel bifidobacterial species isolated in Czech ZOOs.</title>
        <authorList>
            <person name="Lugli G.A."/>
            <person name="Vera N.B."/>
            <person name="Ventura M."/>
        </authorList>
    </citation>
    <scope>NUCLEOTIDE SEQUENCE [LARGE SCALE GENOMIC DNA]</scope>
    <source>
        <strain evidence="2 3">DSM 109959</strain>
    </source>
</reference>
<gene>
    <name evidence="2" type="ORF">G1C97_1544</name>
</gene>
<feature type="compositionally biased region" description="Polar residues" evidence="1">
    <location>
        <begin position="77"/>
        <end position="88"/>
    </location>
</feature>
<comment type="caution">
    <text evidence="2">The sequence shown here is derived from an EMBL/GenBank/DDBJ whole genome shotgun (WGS) entry which is preliminary data.</text>
</comment>
<feature type="compositionally biased region" description="Basic residues" evidence="1">
    <location>
        <begin position="208"/>
        <end position="222"/>
    </location>
</feature>